<proteinExistence type="predicted"/>
<dbReference type="RefSeq" id="WP_420039363.1">
    <property type="nucleotide sequence ID" value="NZ_CP128986.1"/>
</dbReference>
<organism evidence="1">
    <name type="scientific">Gordonia sp. MP11Mi</name>
    <dbReference type="NCBI Taxonomy" id="3022769"/>
    <lineage>
        <taxon>Bacteria</taxon>
        <taxon>Bacillati</taxon>
        <taxon>Actinomycetota</taxon>
        <taxon>Actinomycetes</taxon>
        <taxon>Mycobacteriales</taxon>
        <taxon>Gordoniaceae</taxon>
        <taxon>Gordonia</taxon>
    </lineage>
</organism>
<sequence>MPDRTVAPVTGTGAVVFDDEARGDTVLRTATGRFHHLIDPPGDLVAHLAGLAHQNAAHQNAAHPNADVDDYVERLRDEIVDRERADAQSRWPDHRRNVAVIGSGPIVADITTALNEIGVRVQRHEQAIAVDPAAVDPAAIALVVAVTDDPTHLDHLDDLPRVGVAWLRAYREDSVWFVDPVSTTPSDPSARQVARRRLAAQPVPRHSQGWHRGVRSAAPEPTALERVRVADRLLAVALAWAQDDPFLTTYRRTLWKYIAATGRVSEHPVLPYPEPAPR</sequence>
<evidence type="ECO:0000313" key="1">
    <source>
        <dbReference type="EMBL" id="WOC13549.1"/>
    </source>
</evidence>
<dbReference type="EMBL" id="CP128986">
    <property type="protein sequence ID" value="WOC13549.1"/>
    <property type="molecule type" value="Genomic_DNA"/>
</dbReference>
<name>A0AA97CXE0_9ACTN</name>
<protein>
    <submittedName>
        <fullName evidence="1">Uncharacterized protein</fullName>
    </submittedName>
</protein>
<reference evidence="1" key="1">
    <citation type="submission" date="2023-06" db="EMBL/GenBank/DDBJ databases">
        <title>Gordonia sp. nov. and Pseudochrobactrum sp. nov., two species isolated from the burying beetle Nicrophorus vespilloides.</title>
        <authorList>
            <person name="Poehlein A."/>
            <person name="Guzman J."/>
            <person name="Daniel R."/>
            <person name="Vilcinskas A."/>
        </authorList>
    </citation>
    <scope>NUCLEOTIDE SEQUENCE</scope>
    <source>
        <strain evidence="1">MP11Mi</strain>
    </source>
</reference>
<dbReference type="Gene3D" id="3.40.50.720">
    <property type="entry name" value="NAD(P)-binding Rossmann-like Domain"/>
    <property type="match status" value="1"/>
</dbReference>
<accession>A0AA97CXE0</accession>
<dbReference type="AlphaFoldDB" id="A0AA97CXE0"/>
<gene>
    <name evidence="1" type="ORF">MP11Mi_26520</name>
</gene>